<accession>A0A1H9QJ99</accession>
<keyword evidence="3" id="KW-1185">Reference proteome</keyword>
<evidence type="ECO:0000313" key="2">
    <source>
        <dbReference type="EMBL" id="SER60508.1"/>
    </source>
</evidence>
<dbReference type="PANTHER" id="PTHR42951">
    <property type="entry name" value="METALLO-BETA-LACTAMASE DOMAIN-CONTAINING"/>
    <property type="match status" value="1"/>
</dbReference>
<reference evidence="2 3" key="1">
    <citation type="submission" date="2016-10" db="EMBL/GenBank/DDBJ databases">
        <authorList>
            <person name="de Groot N.N."/>
        </authorList>
    </citation>
    <scope>NUCLEOTIDE SEQUENCE [LARGE SCALE GENOMIC DNA]</scope>
    <source>
        <strain evidence="2 3">DSM 13760</strain>
    </source>
</reference>
<dbReference type="EMBL" id="FOHA01000002">
    <property type="protein sequence ID" value="SER60508.1"/>
    <property type="molecule type" value="Genomic_DNA"/>
</dbReference>
<sequence>MKCINNETTYQLTTLPGIFPVNVFIIEEANSLTLIDTGIEESAADIIHRIEQFEKKLETIIITHSHSDHIGSLAQLKNSYPDAKVMMSKKEYQMSLAPIDEQQAKYQTTGAPVLPLPVQLDQLVEDGDQIGSLTVIETPGHTPGSISLLDHRTNHLFVGDLFQTHGGHGIAGDIQPLFPLPGKSTWDFEEAINSTEKICTYQATIVATAHGEWLTVPNEELTAMIEVAQHKLAKKRKAI</sequence>
<dbReference type="STRING" id="142588.SAMN04488559_102114"/>
<dbReference type="PANTHER" id="PTHR42951:SF9">
    <property type="entry name" value="METAL-DEPENDENT HYDROLASE"/>
    <property type="match status" value="1"/>
</dbReference>
<feature type="domain" description="Metallo-beta-lactamase" evidence="1">
    <location>
        <begin position="20"/>
        <end position="210"/>
    </location>
</feature>
<dbReference type="RefSeq" id="WP_092649924.1">
    <property type="nucleotide sequence ID" value="NZ_FOHA01000002.1"/>
</dbReference>
<dbReference type="Pfam" id="PF00753">
    <property type="entry name" value="Lactamase_B"/>
    <property type="match status" value="1"/>
</dbReference>
<gene>
    <name evidence="2" type="ORF">SAMN04488559_102114</name>
</gene>
<proteinExistence type="predicted"/>
<dbReference type="OrthoDB" id="9802897at2"/>
<dbReference type="InterPro" id="IPR001279">
    <property type="entry name" value="Metallo-B-lactamas"/>
</dbReference>
<dbReference type="InterPro" id="IPR036866">
    <property type="entry name" value="RibonucZ/Hydroxyglut_hydro"/>
</dbReference>
<dbReference type="SMART" id="SM00849">
    <property type="entry name" value="Lactamase_B"/>
    <property type="match status" value="1"/>
</dbReference>
<dbReference type="AlphaFoldDB" id="A0A1H9QJ99"/>
<name>A0A1H9QJ99_9LACT</name>
<dbReference type="SUPFAM" id="SSF56281">
    <property type="entry name" value="Metallo-hydrolase/oxidoreductase"/>
    <property type="match status" value="1"/>
</dbReference>
<protein>
    <submittedName>
        <fullName evidence="2">Glyoxylase, beta-lactamase superfamily II</fullName>
    </submittedName>
</protein>
<dbReference type="Gene3D" id="3.60.15.10">
    <property type="entry name" value="Ribonuclease Z/Hydroxyacylglutathione hydrolase-like"/>
    <property type="match status" value="1"/>
</dbReference>
<dbReference type="InterPro" id="IPR050855">
    <property type="entry name" value="NDM-1-like"/>
</dbReference>
<dbReference type="Proteomes" id="UP000198948">
    <property type="component" value="Unassembled WGS sequence"/>
</dbReference>
<evidence type="ECO:0000313" key="3">
    <source>
        <dbReference type="Proteomes" id="UP000198948"/>
    </source>
</evidence>
<evidence type="ECO:0000259" key="1">
    <source>
        <dbReference type="SMART" id="SM00849"/>
    </source>
</evidence>
<dbReference type="CDD" id="cd07721">
    <property type="entry name" value="yflN-like_MBL-fold"/>
    <property type="match status" value="1"/>
</dbReference>
<organism evidence="2 3">
    <name type="scientific">Isobaculum melis</name>
    <dbReference type="NCBI Taxonomy" id="142588"/>
    <lineage>
        <taxon>Bacteria</taxon>
        <taxon>Bacillati</taxon>
        <taxon>Bacillota</taxon>
        <taxon>Bacilli</taxon>
        <taxon>Lactobacillales</taxon>
        <taxon>Carnobacteriaceae</taxon>
        <taxon>Isobaculum</taxon>
    </lineage>
</organism>